<evidence type="ECO:0000259" key="2">
    <source>
        <dbReference type="PROSITE" id="PS50943"/>
    </source>
</evidence>
<dbReference type="Proteomes" id="UP000665020">
    <property type="component" value="Chromosome"/>
</dbReference>
<dbReference type="KEGG" id="ifn:GM661_17035"/>
<dbReference type="GO" id="GO:0005829">
    <property type="term" value="C:cytosol"/>
    <property type="evidence" value="ECO:0007669"/>
    <property type="project" value="TreeGrafter"/>
</dbReference>
<dbReference type="Pfam" id="PF10057">
    <property type="entry name" value="MpsC"/>
    <property type="match status" value="1"/>
</dbReference>
<dbReference type="PANTHER" id="PTHR46797:SF1">
    <property type="entry name" value="METHYLPHOSPHONATE SYNTHASE"/>
    <property type="match status" value="1"/>
</dbReference>
<keyword evidence="4" id="KW-1185">Reference proteome</keyword>
<name>A0A8A7KNZ0_9FIRM</name>
<sequence length="190" mass="21806">MSKQLGYMIRQFRERKSISQQELSEISGLSQSFISSIENNLKSPTIRSLKELAQALDISHEELVKTALFPEKYIDVIKKNNLITGLNASIAKLYKYVIGTGPKRITTDIYKDVVIIRLKPYVSPILEQLSKSSEGKNILSNLARYLFDSYKVEFNKILNEYIGIKVDNIYCDYSNINEILLINIFSEEIL</sequence>
<protein>
    <submittedName>
        <fullName evidence="3">DUF2294 family protein</fullName>
    </submittedName>
</protein>
<dbReference type="InterPro" id="IPR001387">
    <property type="entry name" value="Cro/C1-type_HTH"/>
</dbReference>
<dbReference type="SMART" id="SM00530">
    <property type="entry name" value="HTH_XRE"/>
    <property type="match status" value="1"/>
</dbReference>
<accession>A0A8A7KNZ0</accession>
<dbReference type="CDD" id="cd00093">
    <property type="entry name" value="HTH_XRE"/>
    <property type="match status" value="1"/>
</dbReference>
<dbReference type="SUPFAM" id="SSF47413">
    <property type="entry name" value="lambda repressor-like DNA-binding domains"/>
    <property type="match status" value="1"/>
</dbReference>
<dbReference type="GO" id="GO:0003677">
    <property type="term" value="F:DNA binding"/>
    <property type="evidence" value="ECO:0007669"/>
    <property type="project" value="UniProtKB-KW"/>
</dbReference>
<dbReference type="Pfam" id="PF01381">
    <property type="entry name" value="HTH_3"/>
    <property type="match status" value="1"/>
</dbReference>
<reference evidence="3" key="1">
    <citation type="submission" date="2019-12" db="EMBL/GenBank/DDBJ databases">
        <authorList>
            <person name="zhang j."/>
            <person name="sun C.M."/>
        </authorList>
    </citation>
    <scope>NUCLEOTIDE SEQUENCE</scope>
    <source>
        <strain evidence="3">NS-1</strain>
    </source>
</reference>
<dbReference type="Gene3D" id="1.10.260.40">
    <property type="entry name" value="lambda repressor-like DNA-binding domains"/>
    <property type="match status" value="1"/>
</dbReference>
<dbReference type="RefSeq" id="WP_230867870.1">
    <property type="nucleotide sequence ID" value="NZ_CP046640.1"/>
</dbReference>
<proteinExistence type="predicted"/>
<dbReference type="PANTHER" id="PTHR46797">
    <property type="entry name" value="HTH-TYPE TRANSCRIPTIONAL REGULATOR"/>
    <property type="match status" value="1"/>
</dbReference>
<evidence type="ECO:0000256" key="1">
    <source>
        <dbReference type="ARBA" id="ARBA00023125"/>
    </source>
</evidence>
<dbReference type="PROSITE" id="PS50943">
    <property type="entry name" value="HTH_CROC1"/>
    <property type="match status" value="1"/>
</dbReference>
<feature type="domain" description="HTH cro/C1-type" evidence="2">
    <location>
        <begin position="9"/>
        <end position="63"/>
    </location>
</feature>
<dbReference type="InterPro" id="IPR018745">
    <property type="entry name" value="MpsC"/>
</dbReference>
<keyword evidence="1" id="KW-0238">DNA-binding</keyword>
<organism evidence="3 4">
    <name type="scientific">Iocasia fonsfrigidae</name>
    <dbReference type="NCBI Taxonomy" id="2682810"/>
    <lineage>
        <taxon>Bacteria</taxon>
        <taxon>Bacillati</taxon>
        <taxon>Bacillota</taxon>
        <taxon>Clostridia</taxon>
        <taxon>Halanaerobiales</taxon>
        <taxon>Halanaerobiaceae</taxon>
        <taxon>Iocasia</taxon>
    </lineage>
</organism>
<dbReference type="AlphaFoldDB" id="A0A8A7KNZ0"/>
<dbReference type="InterPro" id="IPR010982">
    <property type="entry name" value="Lambda_DNA-bd_dom_sf"/>
</dbReference>
<dbReference type="EMBL" id="CP046640">
    <property type="protein sequence ID" value="QTL99532.1"/>
    <property type="molecule type" value="Genomic_DNA"/>
</dbReference>
<evidence type="ECO:0000313" key="3">
    <source>
        <dbReference type="EMBL" id="QTL99532.1"/>
    </source>
</evidence>
<gene>
    <name evidence="3" type="ORF">GM661_17035</name>
</gene>
<dbReference type="GO" id="GO:0003700">
    <property type="term" value="F:DNA-binding transcription factor activity"/>
    <property type="evidence" value="ECO:0007669"/>
    <property type="project" value="TreeGrafter"/>
</dbReference>
<dbReference type="InterPro" id="IPR050807">
    <property type="entry name" value="TransReg_Diox_bact_type"/>
</dbReference>
<evidence type="ECO:0000313" key="4">
    <source>
        <dbReference type="Proteomes" id="UP000665020"/>
    </source>
</evidence>